<feature type="domain" description="DUF4352" evidence="3">
    <location>
        <begin position="49"/>
        <end position="147"/>
    </location>
</feature>
<dbReference type="AlphaFoldDB" id="A0A7X0TRI8"/>
<comment type="caution">
    <text evidence="4">The sequence shown here is derived from an EMBL/GenBank/DDBJ whole genome shotgun (WGS) entry which is preliminary data.</text>
</comment>
<dbReference type="EMBL" id="JAAROL010000004">
    <property type="protein sequence ID" value="MBC1332469.1"/>
    <property type="molecule type" value="Genomic_DNA"/>
</dbReference>
<gene>
    <name evidence="4" type="ORF">HB759_11040</name>
</gene>
<evidence type="ECO:0000259" key="3">
    <source>
        <dbReference type="Pfam" id="PF11611"/>
    </source>
</evidence>
<evidence type="ECO:0000313" key="5">
    <source>
        <dbReference type="Proteomes" id="UP000532866"/>
    </source>
</evidence>
<feature type="chain" id="PRO_5031017034" evidence="2">
    <location>
        <begin position="26"/>
        <end position="161"/>
    </location>
</feature>
<proteinExistence type="predicted"/>
<sequence length="161" mass="17614">MKKAILGMMAATISLSLVGCTASPAKETENETATTEKTKQSKEAYAKDINQAKTWQDISITITQLNVSFSEGNQKLEFVTAIENKGEKVFGLGAGEFTLKADNKKTYKISDGDNFGGEVKNGQKMEGSMYFQVPTDVKKGSIEYSPDSKTTLSWDIDFAQK</sequence>
<dbReference type="Gene3D" id="2.60.40.1240">
    <property type="match status" value="1"/>
</dbReference>
<evidence type="ECO:0000256" key="1">
    <source>
        <dbReference type="ARBA" id="ARBA00022729"/>
    </source>
</evidence>
<dbReference type="InterPro" id="IPR029050">
    <property type="entry name" value="Immunoprotect_excell_Ig-like"/>
</dbReference>
<dbReference type="Proteomes" id="UP000532866">
    <property type="component" value="Unassembled WGS sequence"/>
</dbReference>
<dbReference type="PROSITE" id="PS51257">
    <property type="entry name" value="PROKAR_LIPOPROTEIN"/>
    <property type="match status" value="1"/>
</dbReference>
<evidence type="ECO:0000256" key="2">
    <source>
        <dbReference type="SAM" id="SignalP"/>
    </source>
</evidence>
<dbReference type="Pfam" id="PF11611">
    <property type="entry name" value="DUF4352"/>
    <property type="match status" value="1"/>
</dbReference>
<accession>A0A7X0TRI8</accession>
<dbReference type="RefSeq" id="WP_185374188.1">
    <property type="nucleotide sequence ID" value="NZ_JAARNB010000004.1"/>
</dbReference>
<organism evidence="4 5">
    <name type="scientific">Listeria booriae</name>
    <dbReference type="NCBI Taxonomy" id="1552123"/>
    <lineage>
        <taxon>Bacteria</taxon>
        <taxon>Bacillati</taxon>
        <taxon>Bacillota</taxon>
        <taxon>Bacilli</taxon>
        <taxon>Bacillales</taxon>
        <taxon>Listeriaceae</taxon>
        <taxon>Listeria</taxon>
    </lineage>
</organism>
<feature type="signal peptide" evidence="2">
    <location>
        <begin position="1"/>
        <end position="25"/>
    </location>
</feature>
<evidence type="ECO:0000313" key="4">
    <source>
        <dbReference type="EMBL" id="MBC1332469.1"/>
    </source>
</evidence>
<name>A0A7X0TRI8_9LIST</name>
<dbReference type="InterPro" id="IPR029051">
    <property type="entry name" value="DUF4352"/>
</dbReference>
<reference evidence="4 5" key="1">
    <citation type="submission" date="2020-03" db="EMBL/GenBank/DDBJ databases">
        <title>Soil Listeria distribution.</title>
        <authorList>
            <person name="Liao J."/>
            <person name="Wiedmann M."/>
        </authorList>
    </citation>
    <scope>NUCLEOTIDE SEQUENCE [LARGE SCALE GENOMIC DNA]</scope>
    <source>
        <strain evidence="4 5">FSL L7-1833</strain>
    </source>
</reference>
<keyword evidence="1 2" id="KW-0732">Signal</keyword>
<protein>
    <submittedName>
        <fullName evidence="4">DUF4352 domain-containing protein</fullName>
    </submittedName>
</protein>